<sequence length="84" mass="9316">MTRSVYDIPVKTIDGTETTLNQYQGKVLLVVNVASKCGLTPQYEGLQKLYDDKKAEGLEILGFPANNFLEQEPGSEAEIQEFCS</sequence>
<evidence type="ECO:0000313" key="6">
    <source>
        <dbReference type="Proteomes" id="UP000271889"/>
    </source>
</evidence>
<dbReference type="InterPro" id="IPR036249">
    <property type="entry name" value="Thioredoxin-like_sf"/>
</dbReference>
<evidence type="ECO:0000256" key="1">
    <source>
        <dbReference type="ARBA" id="ARBA00006926"/>
    </source>
</evidence>
<dbReference type="OrthoDB" id="446890at2759"/>
<dbReference type="Proteomes" id="UP000271889">
    <property type="component" value="Unassembled WGS sequence"/>
</dbReference>
<dbReference type="Gene3D" id="3.40.30.10">
    <property type="entry name" value="Glutaredoxin"/>
    <property type="match status" value="1"/>
</dbReference>
<gene>
    <name evidence="5" type="ORF">CGOC_LOCUS13866</name>
</gene>
<evidence type="ECO:0000313" key="5">
    <source>
        <dbReference type="EMBL" id="VDN38996.1"/>
    </source>
</evidence>
<keyword evidence="2 4" id="KW-0575">Peroxidase</keyword>
<keyword evidence="6" id="KW-1185">Reference proteome</keyword>
<reference evidence="5 6" key="1">
    <citation type="submission" date="2018-11" db="EMBL/GenBank/DDBJ databases">
        <authorList>
            <consortium name="Pathogen Informatics"/>
        </authorList>
    </citation>
    <scope>NUCLEOTIDE SEQUENCE [LARGE SCALE GENOMIC DNA]</scope>
</reference>
<dbReference type="PANTHER" id="PTHR11592">
    <property type="entry name" value="GLUTATHIONE PEROXIDASE"/>
    <property type="match status" value="1"/>
</dbReference>
<evidence type="ECO:0000256" key="4">
    <source>
        <dbReference type="RuleBase" id="RU000499"/>
    </source>
</evidence>
<dbReference type="InterPro" id="IPR029759">
    <property type="entry name" value="GPX_AS"/>
</dbReference>
<proteinExistence type="inferred from homology"/>
<dbReference type="CDD" id="cd00340">
    <property type="entry name" value="GSH_Peroxidase"/>
    <property type="match status" value="1"/>
</dbReference>
<keyword evidence="3 4" id="KW-0560">Oxidoreductase</keyword>
<evidence type="ECO:0000256" key="3">
    <source>
        <dbReference type="ARBA" id="ARBA00023002"/>
    </source>
</evidence>
<dbReference type="GO" id="GO:0034599">
    <property type="term" value="P:cellular response to oxidative stress"/>
    <property type="evidence" value="ECO:0007669"/>
    <property type="project" value="TreeGrafter"/>
</dbReference>
<protein>
    <recommendedName>
        <fullName evidence="4">Glutathione peroxidase</fullName>
    </recommendedName>
</protein>
<accession>A0A3P7R756</accession>
<evidence type="ECO:0000256" key="2">
    <source>
        <dbReference type="ARBA" id="ARBA00022559"/>
    </source>
</evidence>
<dbReference type="InterPro" id="IPR000889">
    <property type="entry name" value="Glutathione_peroxidase"/>
</dbReference>
<dbReference type="PROSITE" id="PS51355">
    <property type="entry name" value="GLUTATHIONE_PEROXID_3"/>
    <property type="match status" value="1"/>
</dbReference>
<dbReference type="SUPFAM" id="SSF52833">
    <property type="entry name" value="Thioredoxin-like"/>
    <property type="match status" value="1"/>
</dbReference>
<feature type="non-terminal residue" evidence="5">
    <location>
        <position position="84"/>
    </location>
</feature>
<dbReference type="PRINTS" id="PR01011">
    <property type="entry name" value="GLUTPROXDASE"/>
</dbReference>
<dbReference type="GO" id="GO:0004601">
    <property type="term" value="F:peroxidase activity"/>
    <property type="evidence" value="ECO:0007669"/>
    <property type="project" value="UniProtKB-KW"/>
</dbReference>
<dbReference type="AlphaFoldDB" id="A0A3P7R756"/>
<organism evidence="5 6">
    <name type="scientific">Cylicostephanus goldi</name>
    <name type="common">Nematode worm</name>
    <dbReference type="NCBI Taxonomy" id="71465"/>
    <lineage>
        <taxon>Eukaryota</taxon>
        <taxon>Metazoa</taxon>
        <taxon>Ecdysozoa</taxon>
        <taxon>Nematoda</taxon>
        <taxon>Chromadorea</taxon>
        <taxon>Rhabditida</taxon>
        <taxon>Rhabditina</taxon>
        <taxon>Rhabditomorpha</taxon>
        <taxon>Strongyloidea</taxon>
        <taxon>Strongylidae</taxon>
        <taxon>Cylicostephanus</taxon>
    </lineage>
</organism>
<comment type="similarity">
    <text evidence="1 4">Belongs to the glutathione peroxidase family.</text>
</comment>
<dbReference type="PANTHER" id="PTHR11592:SF40">
    <property type="entry name" value="THIOREDOXIN_GLUTATHIONE PEROXIDASE BTUE"/>
    <property type="match status" value="1"/>
</dbReference>
<name>A0A3P7R756_CYLGO</name>
<dbReference type="EMBL" id="UYRV01136053">
    <property type="protein sequence ID" value="VDN38996.1"/>
    <property type="molecule type" value="Genomic_DNA"/>
</dbReference>
<dbReference type="PROSITE" id="PS00460">
    <property type="entry name" value="GLUTATHIONE_PEROXID_1"/>
    <property type="match status" value="1"/>
</dbReference>
<dbReference type="Pfam" id="PF00255">
    <property type="entry name" value="GSHPx"/>
    <property type="match status" value="1"/>
</dbReference>